<dbReference type="PANTHER" id="PTHR28008:SF1">
    <property type="entry name" value="DOMAIN PROTEIN, PUTATIVE (AFU_ORTHOLOGUE AFUA_3G10980)-RELATED"/>
    <property type="match status" value="1"/>
</dbReference>
<dbReference type="STRING" id="945713.IALB_1865"/>
<dbReference type="Proteomes" id="UP000007394">
    <property type="component" value="Chromosome"/>
</dbReference>
<protein>
    <submittedName>
        <fullName evidence="3">Putative membrane protein</fullName>
    </submittedName>
</protein>
<dbReference type="eggNOG" id="COG5652">
    <property type="taxonomic scope" value="Bacteria"/>
</dbReference>
<feature type="transmembrane region" description="Helical" evidence="1">
    <location>
        <begin position="71"/>
        <end position="86"/>
    </location>
</feature>
<feature type="domain" description="VanZ-like" evidence="2">
    <location>
        <begin position="18"/>
        <end position="121"/>
    </location>
</feature>
<name>I0AKR4_IGNAJ</name>
<reference evidence="3 4" key="1">
    <citation type="journal article" date="2012" name="Front. Microbiol.">
        <title>Complete genome of Ignavibacterium album, a metabolically versatile, flagellated, facultative anaerobe from the phylum Chlorobi.</title>
        <authorList>
            <person name="Liu Z."/>
            <person name="Frigaard N.-U."/>
            <person name="Vogl K."/>
            <person name="Iino T."/>
            <person name="Ohkuma M."/>
            <person name="Overmann J."/>
            <person name="Bryant D.A."/>
        </authorList>
    </citation>
    <scope>NUCLEOTIDE SEQUENCE [LARGE SCALE GENOMIC DNA]</scope>
    <source>
        <strain evidence="4">DSM 19864 / JCM 16511 / NBRC 101810 / Mat9-16</strain>
    </source>
</reference>
<dbReference type="PANTHER" id="PTHR28008">
    <property type="entry name" value="DOMAIN PROTEIN, PUTATIVE (AFU_ORTHOLOGUE AFUA_3G10980)-RELATED"/>
    <property type="match status" value="1"/>
</dbReference>
<sequence length="135" mass="15573">MKNNNRVFIFIYLPLIFHWLTIFILTSLPSDQLPAVEIGDKVNHFLAFFVLGFFLNLTLRYQTKYPSLKKNILLITVIVAAGYGLLDELHQLLVPGRSAEVFDWVADFIGASSGSLLAEFLYRRFYIILNNFLRV</sequence>
<keyword evidence="1" id="KW-0472">Membrane</keyword>
<dbReference type="EMBL" id="CP003418">
    <property type="protein sequence ID" value="AFH49571.1"/>
    <property type="molecule type" value="Genomic_DNA"/>
</dbReference>
<keyword evidence="1" id="KW-0812">Transmembrane</keyword>
<dbReference type="HOGENOM" id="CLU_096028_5_0_10"/>
<dbReference type="AlphaFoldDB" id="I0AKR4"/>
<evidence type="ECO:0000313" key="3">
    <source>
        <dbReference type="EMBL" id="AFH49571.1"/>
    </source>
</evidence>
<dbReference type="RefSeq" id="WP_014560720.1">
    <property type="nucleotide sequence ID" value="NC_017464.1"/>
</dbReference>
<dbReference type="NCBIfam" id="NF037970">
    <property type="entry name" value="vanZ_1"/>
    <property type="match status" value="1"/>
</dbReference>
<evidence type="ECO:0000256" key="1">
    <source>
        <dbReference type="SAM" id="Phobius"/>
    </source>
</evidence>
<dbReference type="InterPro" id="IPR006976">
    <property type="entry name" value="VanZ-like"/>
</dbReference>
<organism evidence="3 4">
    <name type="scientific">Ignavibacterium album (strain DSM 19864 / JCM 16511 / NBRC 101810 / Mat9-16)</name>
    <dbReference type="NCBI Taxonomy" id="945713"/>
    <lineage>
        <taxon>Bacteria</taxon>
        <taxon>Pseudomonadati</taxon>
        <taxon>Ignavibacteriota</taxon>
        <taxon>Ignavibacteria</taxon>
        <taxon>Ignavibacteriales</taxon>
        <taxon>Ignavibacteriaceae</taxon>
        <taxon>Ignavibacterium</taxon>
    </lineage>
</organism>
<feature type="transmembrane region" description="Helical" evidence="1">
    <location>
        <begin position="42"/>
        <end position="59"/>
    </location>
</feature>
<evidence type="ECO:0000313" key="4">
    <source>
        <dbReference type="Proteomes" id="UP000007394"/>
    </source>
</evidence>
<keyword evidence="1" id="KW-1133">Transmembrane helix</keyword>
<dbReference type="Pfam" id="PF04892">
    <property type="entry name" value="VanZ"/>
    <property type="match status" value="1"/>
</dbReference>
<evidence type="ECO:0000259" key="2">
    <source>
        <dbReference type="Pfam" id="PF04892"/>
    </source>
</evidence>
<feature type="transmembrane region" description="Helical" evidence="1">
    <location>
        <begin position="101"/>
        <end position="122"/>
    </location>
</feature>
<feature type="transmembrane region" description="Helical" evidence="1">
    <location>
        <begin position="7"/>
        <end position="30"/>
    </location>
</feature>
<proteinExistence type="predicted"/>
<dbReference type="KEGG" id="ial:IALB_1865"/>
<accession>I0AKR4</accession>
<gene>
    <name evidence="3" type="ordered locus">IALB_1865</name>
</gene>
<keyword evidence="4" id="KW-1185">Reference proteome</keyword>